<keyword evidence="3 14" id="KW-0812">Transmembrane</keyword>
<keyword evidence="10" id="KW-1015">Disulfide bond</keyword>
<feature type="domain" description="Integrin alpha third immunoglobulin-like" evidence="17">
    <location>
        <begin position="733"/>
        <end position="941"/>
    </location>
</feature>
<dbReference type="GO" id="GO:0005178">
    <property type="term" value="F:integrin binding"/>
    <property type="evidence" value="ECO:0007669"/>
    <property type="project" value="TreeGrafter"/>
</dbReference>
<evidence type="ECO:0000256" key="1">
    <source>
        <dbReference type="ARBA" id="ARBA00004479"/>
    </source>
</evidence>
<feature type="domain" description="Integrin alpha second immunoglobulin-like" evidence="16">
    <location>
        <begin position="572"/>
        <end position="727"/>
    </location>
</feature>
<dbReference type="GO" id="GO:0007160">
    <property type="term" value="P:cell-matrix adhesion"/>
    <property type="evidence" value="ECO:0007669"/>
    <property type="project" value="TreeGrafter"/>
</dbReference>
<keyword evidence="11 14" id="KW-0675">Receptor</keyword>
<dbReference type="PROSITE" id="PS00242">
    <property type="entry name" value="INTEGRIN_ALPHA"/>
    <property type="match status" value="1"/>
</dbReference>
<dbReference type="GO" id="GO:0033627">
    <property type="term" value="P:cell adhesion mediated by integrin"/>
    <property type="evidence" value="ECO:0007669"/>
    <property type="project" value="TreeGrafter"/>
</dbReference>
<protein>
    <submittedName>
        <fullName evidence="18">Integrin subunit alpha 6</fullName>
    </submittedName>
</protein>
<evidence type="ECO:0000256" key="5">
    <source>
        <dbReference type="ARBA" id="ARBA00022737"/>
    </source>
</evidence>
<gene>
    <name evidence="18" type="primary">itga6a</name>
</gene>
<dbReference type="InterPro" id="IPR032695">
    <property type="entry name" value="Integrin_dom_sf"/>
</dbReference>
<evidence type="ECO:0000256" key="11">
    <source>
        <dbReference type="ARBA" id="ARBA00023170"/>
    </source>
</evidence>
<name>A0A8C1TAU2_CYPCA</name>
<proteinExistence type="inferred from homology"/>
<feature type="repeat" description="FG-GAP" evidence="13">
    <location>
        <begin position="362"/>
        <end position="419"/>
    </location>
</feature>
<evidence type="ECO:0000259" key="15">
    <source>
        <dbReference type="Pfam" id="PF08441"/>
    </source>
</evidence>
<evidence type="ECO:0000313" key="19">
    <source>
        <dbReference type="Proteomes" id="UP000694700"/>
    </source>
</evidence>
<feature type="chain" id="PRO_5034841824" evidence="14">
    <location>
        <begin position="26"/>
        <end position="1008"/>
    </location>
</feature>
<dbReference type="InterPro" id="IPR028994">
    <property type="entry name" value="Integrin_alpha_N"/>
</dbReference>
<dbReference type="FunFam" id="2.60.40.1530:FF:000001">
    <property type="entry name" value="Integrin subunit alpha 7"/>
    <property type="match status" value="1"/>
</dbReference>
<evidence type="ECO:0000256" key="8">
    <source>
        <dbReference type="ARBA" id="ARBA00023037"/>
    </source>
</evidence>
<dbReference type="PRINTS" id="PR01185">
    <property type="entry name" value="INTEGRINA"/>
</dbReference>
<dbReference type="Pfam" id="PF20805">
    <property type="entry name" value="Integrin_A_Ig_2"/>
    <property type="match status" value="1"/>
</dbReference>
<reference evidence="18" key="1">
    <citation type="submission" date="2025-08" db="UniProtKB">
        <authorList>
            <consortium name="Ensembl"/>
        </authorList>
    </citation>
    <scope>IDENTIFICATION</scope>
</reference>
<evidence type="ECO:0000256" key="2">
    <source>
        <dbReference type="ARBA" id="ARBA00008054"/>
    </source>
</evidence>
<evidence type="ECO:0000256" key="10">
    <source>
        <dbReference type="ARBA" id="ARBA00023157"/>
    </source>
</evidence>
<dbReference type="InterPro" id="IPR000413">
    <property type="entry name" value="Integrin_alpha"/>
</dbReference>
<dbReference type="Gene3D" id="2.60.40.1460">
    <property type="entry name" value="Integrin domains. Chain A, domain 2"/>
    <property type="match status" value="1"/>
</dbReference>
<keyword evidence="12" id="KW-0325">Glycoprotein</keyword>
<dbReference type="PANTHER" id="PTHR23220:SF9">
    <property type="entry name" value="INTEGRIN ALPHA-6"/>
    <property type="match status" value="1"/>
</dbReference>
<dbReference type="GO" id="GO:0098609">
    <property type="term" value="P:cell-cell adhesion"/>
    <property type="evidence" value="ECO:0007669"/>
    <property type="project" value="TreeGrafter"/>
</dbReference>
<evidence type="ECO:0000256" key="7">
    <source>
        <dbReference type="ARBA" id="ARBA00022989"/>
    </source>
</evidence>
<dbReference type="PANTHER" id="PTHR23220">
    <property type="entry name" value="INTEGRIN ALPHA"/>
    <property type="match status" value="1"/>
</dbReference>
<keyword evidence="4 14" id="KW-0732">Signal</keyword>
<dbReference type="Pfam" id="PF01839">
    <property type="entry name" value="FG-GAP"/>
    <property type="match status" value="2"/>
</dbReference>
<evidence type="ECO:0000313" key="18">
    <source>
        <dbReference type="Ensembl" id="ENSCCRP00015020095.1"/>
    </source>
</evidence>
<evidence type="ECO:0000256" key="9">
    <source>
        <dbReference type="ARBA" id="ARBA00023136"/>
    </source>
</evidence>
<dbReference type="Gene3D" id="1.20.5.930">
    <property type="entry name" value="Bicelle-embedded integrin alpha(iib) transmembrane segment"/>
    <property type="match status" value="1"/>
</dbReference>
<dbReference type="AlphaFoldDB" id="A0A8C1TAU2"/>
<dbReference type="InterPro" id="IPR048285">
    <property type="entry name" value="Integrin_alpha_Ig-like_2"/>
</dbReference>
<feature type="repeat" description="FG-GAP" evidence="13">
    <location>
        <begin position="422"/>
        <end position="482"/>
    </location>
</feature>
<dbReference type="Gene3D" id="2.60.40.1530">
    <property type="entry name" value="ntegrin, alpha v. Chain A, domain 4"/>
    <property type="match status" value="1"/>
</dbReference>
<evidence type="ECO:0000256" key="3">
    <source>
        <dbReference type="ARBA" id="ARBA00022692"/>
    </source>
</evidence>
<dbReference type="Proteomes" id="UP000694700">
    <property type="component" value="Unplaced"/>
</dbReference>
<feature type="signal peptide" evidence="14">
    <location>
        <begin position="1"/>
        <end position="25"/>
    </location>
</feature>
<organism evidence="18 19">
    <name type="scientific">Cyprinus carpio</name>
    <name type="common">Common carp</name>
    <dbReference type="NCBI Taxonomy" id="7962"/>
    <lineage>
        <taxon>Eukaryota</taxon>
        <taxon>Metazoa</taxon>
        <taxon>Chordata</taxon>
        <taxon>Craniata</taxon>
        <taxon>Vertebrata</taxon>
        <taxon>Euteleostomi</taxon>
        <taxon>Actinopterygii</taxon>
        <taxon>Neopterygii</taxon>
        <taxon>Teleostei</taxon>
        <taxon>Ostariophysi</taxon>
        <taxon>Cypriniformes</taxon>
        <taxon>Cyprinidae</taxon>
        <taxon>Cyprininae</taxon>
        <taxon>Cyprinus</taxon>
    </lineage>
</organism>
<dbReference type="FunFam" id="1.20.5.930:FF:000001">
    <property type="entry name" value="Integrin subunit alpha V"/>
    <property type="match status" value="1"/>
</dbReference>
<dbReference type="SUPFAM" id="SSF69318">
    <property type="entry name" value="Integrin alpha N-terminal domain"/>
    <property type="match status" value="1"/>
</dbReference>
<dbReference type="Ensembl" id="ENSCCRT00015020828.1">
    <property type="protein sequence ID" value="ENSCCRP00015020095.1"/>
    <property type="gene ID" value="ENSCCRG00015007128.1"/>
</dbReference>
<keyword evidence="8 14" id="KW-0401">Integrin</keyword>
<dbReference type="Gene3D" id="2.130.10.130">
    <property type="entry name" value="Integrin alpha, N-terminal"/>
    <property type="match status" value="1"/>
</dbReference>
<dbReference type="Pfam" id="PF08441">
    <property type="entry name" value="Integrin_A_Ig_1"/>
    <property type="match status" value="1"/>
</dbReference>
<keyword evidence="7 14" id="KW-1133">Transmembrane helix</keyword>
<dbReference type="Pfam" id="PF20806">
    <property type="entry name" value="Integrin_A_Ig_3"/>
    <property type="match status" value="1"/>
</dbReference>
<comment type="similarity">
    <text evidence="2 14">Belongs to the integrin alpha chain family.</text>
</comment>
<dbReference type="InterPro" id="IPR013519">
    <property type="entry name" value="Int_alpha_beta-p"/>
</dbReference>
<keyword evidence="6 14" id="KW-0130">Cell adhesion</keyword>
<evidence type="ECO:0000256" key="13">
    <source>
        <dbReference type="PROSITE-ProRule" id="PRU00803"/>
    </source>
</evidence>
<evidence type="ECO:0000259" key="17">
    <source>
        <dbReference type="Pfam" id="PF20806"/>
    </source>
</evidence>
<dbReference type="SMART" id="SM00191">
    <property type="entry name" value="Int_alpha"/>
    <property type="match status" value="5"/>
</dbReference>
<dbReference type="PROSITE" id="PS51470">
    <property type="entry name" value="FG_GAP"/>
    <property type="match status" value="3"/>
</dbReference>
<evidence type="ECO:0000256" key="4">
    <source>
        <dbReference type="ARBA" id="ARBA00022729"/>
    </source>
</evidence>
<evidence type="ECO:0000256" key="12">
    <source>
        <dbReference type="ARBA" id="ARBA00023180"/>
    </source>
</evidence>
<dbReference type="GO" id="GO:0050900">
    <property type="term" value="P:leukocyte migration"/>
    <property type="evidence" value="ECO:0007669"/>
    <property type="project" value="TreeGrafter"/>
</dbReference>
<sequence>MGLFDEGLSLNLCIFLLLLWTSTSAFNLDTQNVLRKNGQPDSLFGFSLALHRQLQLLIGAPRARALSNQGANITGGLYSCDITTHPDDCTRVDFDNDVDARVENKENQWMGVTVQSQGPGGKIVTCAHRYQRLLFPNTPQEARDITGRCYMLSQDLSIDSQSDEDGGNWKFCDGRTRGHERFGACQQGLAATFTKDYHYVIFGAPGAYNWKGIVRVEQKNNTLLEMGLFDDGPYEVGDENRLDPNLVPVPANSYLGFSLDSGHSITKKGKLIIVSGAPRANHSGAVVFLRKEGEMSTTLTPEHVLEGPGLASSFGYDVAVVDLNGDGWQDVVVGAPQFFQRDEEVGGAVYVYINKAGRWKDVAPTRLNGTKDSMFGLAVENIGDINLDSFEDIAVGAPYADSGFGSVYIYHGSADGINTTPAQILEGKQHNIKMFGYSLAGNMDLDQNSYPDLAVGSLSDTVFIYRSKTVISIKKDIKVTPKEIDLMKKTCGNSVCFRYLFQCTLTEWDLLCAGFQEGIRDKLRAIPIEVSVAIQSATRGKRQSSLPQLTPILDSAVPNKTITEVNFLKEGCGTDNICQSNLHLQYRFCYRESKQDVFPPLPLENGLPVISLSDQKDFALEVTVRNRNGDDAHEAKLVGQFDESLSYSGFRSLRTTDKPVICAANQNGSLADCELGNPFKRDSEVTFYIILSTGKISLDTKEVEIDLQLETTSSQEGLGKVKAKAKVVIELLLSVQGVAKPSQVYFGGEVRGMSAMKTEEEVGSLVEYEFRVINLGKPLKSFGTASLSIQWPKESSVGKWLLYLMKINTRGLQLVTCSPEREINPLRLSESRSTRRKRELEERKPAEGVKTALFPDKRKHKILSCSGDARCVEIKCPLQGLDSTAVVILKSRLWNSTFLEDYVSYNYLDIIVKASISLDVSAKNIVLKNPETQVRLTVFPETAVTPFGGVPWWIILVAVLAGILMLALLVLLLWKCGFFKRAQKDEYDAAFHKAEIHAQASDKQSTEA</sequence>
<dbReference type="GO" id="GO:0008305">
    <property type="term" value="C:integrin complex"/>
    <property type="evidence" value="ECO:0007669"/>
    <property type="project" value="InterPro"/>
</dbReference>
<dbReference type="GO" id="GO:0009897">
    <property type="term" value="C:external side of plasma membrane"/>
    <property type="evidence" value="ECO:0007669"/>
    <property type="project" value="TreeGrafter"/>
</dbReference>
<feature type="transmembrane region" description="Helical" evidence="14">
    <location>
        <begin position="952"/>
        <end position="974"/>
    </location>
</feature>
<dbReference type="SUPFAM" id="SSF69179">
    <property type="entry name" value="Integrin domains"/>
    <property type="match status" value="3"/>
</dbReference>
<accession>A0A8C1TAU2</accession>
<dbReference type="InterPro" id="IPR013517">
    <property type="entry name" value="FG-GAP"/>
</dbReference>
<evidence type="ECO:0000256" key="6">
    <source>
        <dbReference type="ARBA" id="ARBA00022889"/>
    </source>
</evidence>
<feature type="domain" description="Integrin alpha first immunoglubulin-like" evidence="15">
    <location>
        <begin position="516"/>
        <end position="570"/>
    </location>
</feature>
<dbReference type="InterPro" id="IPR018184">
    <property type="entry name" value="Integrin_alpha_C_CS"/>
</dbReference>
<feature type="repeat" description="FG-GAP" evidence="13">
    <location>
        <begin position="300"/>
        <end position="361"/>
    </location>
</feature>
<keyword evidence="9 14" id="KW-0472">Membrane</keyword>
<dbReference type="InterPro" id="IPR013649">
    <property type="entry name" value="Integrin_alpha_Ig-like_1"/>
</dbReference>
<evidence type="ECO:0000256" key="14">
    <source>
        <dbReference type="RuleBase" id="RU003762"/>
    </source>
</evidence>
<keyword evidence="5" id="KW-0677">Repeat</keyword>
<dbReference type="InterPro" id="IPR048286">
    <property type="entry name" value="Integrin_alpha_Ig-like_3"/>
</dbReference>
<dbReference type="GO" id="GO:0007229">
    <property type="term" value="P:integrin-mediated signaling pathway"/>
    <property type="evidence" value="ECO:0007669"/>
    <property type="project" value="UniProtKB-KW"/>
</dbReference>
<comment type="subcellular location">
    <subcellularLocation>
        <location evidence="1 14">Membrane</location>
        <topology evidence="1 14">Single-pass type I membrane protein</topology>
    </subcellularLocation>
</comment>
<dbReference type="Gene3D" id="2.60.40.1510">
    <property type="entry name" value="ntegrin, alpha v. Chain A, domain 3"/>
    <property type="match status" value="1"/>
</dbReference>
<evidence type="ECO:0000259" key="16">
    <source>
        <dbReference type="Pfam" id="PF20805"/>
    </source>
</evidence>